<dbReference type="Proteomes" id="UP000307790">
    <property type="component" value="Unassembled WGS sequence"/>
</dbReference>
<proteinExistence type="predicted"/>
<keyword evidence="1" id="KW-1133">Transmembrane helix</keyword>
<keyword evidence="1" id="KW-0472">Membrane</keyword>
<feature type="transmembrane region" description="Helical" evidence="1">
    <location>
        <begin position="287"/>
        <end position="310"/>
    </location>
</feature>
<accession>A0A5R9IH78</accession>
<feature type="signal peptide" evidence="2">
    <location>
        <begin position="1"/>
        <end position="24"/>
    </location>
</feature>
<evidence type="ECO:0000313" key="3">
    <source>
        <dbReference type="EMBL" id="TLU64632.1"/>
    </source>
</evidence>
<gene>
    <name evidence="3" type="ORF">FE810_11115</name>
</gene>
<evidence type="ECO:0000256" key="1">
    <source>
        <dbReference type="SAM" id="Phobius"/>
    </source>
</evidence>
<dbReference type="InterPro" id="IPR018682">
    <property type="entry name" value="DUF2167_membr"/>
</dbReference>
<protein>
    <submittedName>
        <fullName evidence="3">DUF2167 domain-containing protein</fullName>
    </submittedName>
</protein>
<keyword evidence="2" id="KW-0732">Signal</keyword>
<evidence type="ECO:0000256" key="2">
    <source>
        <dbReference type="SAM" id="SignalP"/>
    </source>
</evidence>
<reference evidence="3 4" key="1">
    <citation type="submission" date="2019-05" db="EMBL/GenBank/DDBJ databases">
        <title>Genome sequences of Thalassotalea litorea 1K03283.</title>
        <authorList>
            <person name="Zhang D."/>
        </authorList>
    </citation>
    <scope>NUCLEOTIDE SEQUENCE [LARGE SCALE GENOMIC DNA]</scope>
    <source>
        <strain evidence="3 4">MCCC 1K03283</strain>
    </source>
</reference>
<dbReference type="AlphaFoldDB" id="A0A5R9IH78"/>
<keyword evidence="4" id="KW-1185">Reference proteome</keyword>
<comment type="caution">
    <text evidence="3">The sequence shown here is derived from an EMBL/GenBank/DDBJ whole genome shotgun (WGS) entry which is preliminary data.</text>
</comment>
<dbReference type="Pfam" id="PF09935">
    <property type="entry name" value="DUF2167"/>
    <property type="match status" value="1"/>
</dbReference>
<organism evidence="3 4">
    <name type="scientific">Thalassotalea litorea</name>
    <dbReference type="NCBI Taxonomy" id="2020715"/>
    <lineage>
        <taxon>Bacteria</taxon>
        <taxon>Pseudomonadati</taxon>
        <taxon>Pseudomonadota</taxon>
        <taxon>Gammaproteobacteria</taxon>
        <taxon>Alteromonadales</taxon>
        <taxon>Colwelliaceae</taxon>
        <taxon>Thalassotalea</taxon>
    </lineage>
</organism>
<dbReference type="EMBL" id="VCBC01000010">
    <property type="protein sequence ID" value="TLU64632.1"/>
    <property type="molecule type" value="Genomic_DNA"/>
</dbReference>
<sequence>MKNPIRSYSALTTFICLFSTQTLAWSQEPVATPAQEAQVLSEPTEVAVALSEEEQYQLWAEQTLDSLTPVTGVVEIEDAGATLTVPEQYYFLNQKDARVVLEDIWGNPPSESVLGMLLPAGLTPFDAESWAVTIEFSQDGYVSDEDAADIDYAELLTQMQEDTESVNEERISAGYPAMHLVGWASTPFYDQTTNKMHWAKELNVDGYEQNTLNYNIRVLGRKGVLVLNFIAAMEQKDIIDAQLDSVLAMADFDQGSRYADFDPEIDEVAAYGVGALVAGKVLAKTGFLAAAIIFLKKFGIFILIAIGAFLKKLFSRKTKTEETV</sequence>
<name>A0A5R9IH78_9GAMM</name>
<evidence type="ECO:0000313" key="4">
    <source>
        <dbReference type="Proteomes" id="UP000307790"/>
    </source>
</evidence>
<dbReference type="RefSeq" id="WP_138320130.1">
    <property type="nucleotide sequence ID" value="NZ_VCBC01000010.1"/>
</dbReference>
<keyword evidence="1" id="KW-0812">Transmembrane</keyword>
<dbReference type="OrthoDB" id="196355at2"/>
<feature type="chain" id="PRO_5024449602" evidence="2">
    <location>
        <begin position="25"/>
        <end position="324"/>
    </location>
</feature>